<dbReference type="PANTHER" id="PTHR47555">
    <property type="entry name" value="N-ACETYLGLUCOSAMINYL TRANSFERASE COMPONENT FAMILY PROTEIN / GPI1 FAMILY PROTEIN"/>
    <property type="match status" value="1"/>
</dbReference>
<feature type="transmembrane region" description="Helical" evidence="2">
    <location>
        <begin position="235"/>
        <end position="253"/>
    </location>
</feature>
<organism evidence="3 4">
    <name type="scientific">Brassica cretica</name>
    <name type="common">Mustard</name>
    <dbReference type="NCBI Taxonomy" id="69181"/>
    <lineage>
        <taxon>Eukaryota</taxon>
        <taxon>Viridiplantae</taxon>
        <taxon>Streptophyta</taxon>
        <taxon>Embryophyta</taxon>
        <taxon>Tracheophyta</taxon>
        <taxon>Spermatophyta</taxon>
        <taxon>Magnoliopsida</taxon>
        <taxon>eudicotyledons</taxon>
        <taxon>Gunneridae</taxon>
        <taxon>Pentapetalae</taxon>
        <taxon>rosids</taxon>
        <taxon>malvids</taxon>
        <taxon>Brassicales</taxon>
        <taxon>Brassicaceae</taxon>
        <taxon>Brassiceae</taxon>
        <taxon>Brassica</taxon>
    </lineage>
</organism>
<proteinExistence type="predicted"/>
<sequence>MKRQCRIWLPKLLTSTDDLSHSLLFGWFVSHSSSCLDVVVAFITDESFLSSNGGSSLQDVLHETNEKMPLTLRDKAAFTLLGCYDSCLSANGNAPKNATDEDLCSNSSLSCGCHKFDGLGSVSSHWIHMVHDSSSERGIRMHHIHWNEDIVFQCDVHVIVYDTPAFGSHHFSLSFWNASPQTKAPLKKPNWVDDLSNRQPLIEMETVILSINCAASAETAYNNLSTQLETSSRKFSLSYMISTLTCWSLAALLSSLSSLYYSLIHFFYLLSSFRIFSLVRIASRRLLKNTWTNFRIRSCQILYWPIFLQENNMTSISCVEDAEKAALRRHSTWSAMAVDLILGNLIGLSLLFNTGDVYSWVLHFAKEFTNDILRSGCVWLMGVPAGFKLNTELAGVLGMVSLNVIQIWSTLWIFMASFIFYLIRAVAVMGITFGATVSAAFVIDVITFATLHVTALHWAITLVYSHQIQALAALWRLFRQKLNIKLIIFFVFFTITSTSVNSICMLIEFAVSIIHATPYAEIMIWLVRRQRFPCGVWFEIEHYKKNILNSSSDRSNNSPEKKPVLMVSNLRSNFLSIGQILLPHYTTMFSGISVSSLTTSARGVLSGKRMPSKLGLDLPPPRPWMHMPLRQYWTLCHGSIFSSSRKDEHPSPKDASPSAPQHPNPQQGYPLPQGTSLIDYSSCFGFDIDQLVLRNPSDGHPNPKDASPTPPENPPAQQQPYPQQCYPPPQGYPQQGYPPPYAPQYPQPQEHQKQSSNAGLIEGWIAIEWY</sequence>
<feature type="transmembrane region" description="Helical" evidence="2">
    <location>
        <begin position="421"/>
        <end position="443"/>
    </location>
</feature>
<keyword evidence="2" id="KW-0812">Transmembrane</keyword>
<comment type="caution">
    <text evidence="3">The sequence shown here is derived from an EMBL/GenBank/DDBJ whole genome shotgun (WGS) entry which is preliminary data.</text>
</comment>
<dbReference type="PANTHER" id="PTHR47555:SF2">
    <property type="entry name" value="N-ACETYLGLUCOSAMINYL TRANSFERASE COMPONENT FAMILY PROTEIN _ GPI1 FAMILY PROTEIN"/>
    <property type="match status" value="1"/>
</dbReference>
<feature type="compositionally biased region" description="Polar residues" evidence="1">
    <location>
        <begin position="658"/>
        <end position="673"/>
    </location>
</feature>
<name>A0ABQ7A758_BRACR</name>
<gene>
    <name evidence="3" type="ORF">DY000_02056479</name>
</gene>
<dbReference type="EMBL" id="QGKV02002055">
    <property type="protein sequence ID" value="KAF3493450.1"/>
    <property type="molecule type" value="Genomic_DNA"/>
</dbReference>
<evidence type="ECO:0000256" key="2">
    <source>
        <dbReference type="SAM" id="Phobius"/>
    </source>
</evidence>
<dbReference type="InterPro" id="IPR007720">
    <property type="entry name" value="PigQ/GPI1"/>
</dbReference>
<evidence type="ECO:0000313" key="4">
    <source>
        <dbReference type="Proteomes" id="UP000266723"/>
    </source>
</evidence>
<evidence type="ECO:0000256" key="1">
    <source>
        <dbReference type="SAM" id="MobiDB-lite"/>
    </source>
</evidence>
<keyword evidence="2" id="KW-1133">Transmembrane helix</keyword>
<keyword evidence="4" id="KW-1185">Reference proteome</keyword>
<feature type="transmembrane region" description="Helical" evidence="2">
    <location>
        <begin position="333"/>
        <end position="352"/>
    </location>
</feature>
<dbReference type="Pfam" id="PF05024">
    <property type="entry name" value="Gpi1"/>
    <property type="match status" value="2"/>
</dbReference>
<accession>A0ABQ7A758</accession>
<feature type="region of interest" description="Disordered" evidence="1">
    <location>
        <begin position="643"/>
        <end position="673"/>
    </location>
</feature>
<feature type="region of interest" description="Disordered" evidence="1">
    <location>
        <begin position="692"/>
        <end position="757"/>
    </location>
</feature>
<feature type="transmembrane region" description="Helical" evidence="2">
    <location>
        <begin position="393"/>
        <end position="414"/>
    </location>
</feature>
<reference evidence="3 4" key="1">
    <citation type="journal article" date="2020" name="BMC Genomics">
        <title>Intraspecific diversification of the crop wild relative Brassica cretica Lam. using demographic model selection.</title>
        <authorList>
            <person name="Kioukis A."/>
            <person name="Michalopoulou V.A."/>
            <person name="Briers L."/>
            <person name="Pirintsos S."/>
            <person name="Studholme D.J."/>
            <person name="Pavlidis P."/>
            <person name="Sarris P.F."/>
        </authorList>
    </citation>
    <scope>NUCLEOTIDE SEQUENCE [LARGE SCALE GENOMIC DNA]</scope>
    <source>
        <strain evidence="4">cv. PFS-1207/04</strain>
    </source>
</reference>
<feature type="transmembrane region" description="Helical" evidence="2">
    <location>
        <begin position="487"/>
        <end position="514"/>
    </location>
</feature>
<feature type="compositionally biased region" description="Pro residues" evidence="1">
    <location>
        <begin position="725"/>
        <end position="746"/>
    </location>
</feature>
<feature type="transmembrane region" description="Helical" evidence="2">
    <location>
        <begin position="259"/>
        <end position="279"/>
    </location>
</feature>
<evidence type="ECO:0000313" key="3">
    <source>
        <dbReference type="EMBL" id="KAF3493450.1"/>
    </source>
</evidence>
<protein>
    <submittedName>
        <fullName evidence="3">Uncharacterized protein</fullName>
    </submittedName>
</protein>
<feature type="transmembrane region" description="Helical" evidence="2">
    <location>
        <begin position="455"/>
        <end position="475"/>
    </location>
</feature>
<keyword evidence="2" id="KW-0472">Membrane</keyword>
<feature type="compositionally biased region" description="Low complexity" evidence="1">
    <location>
        <begin position="715"/>
        <end position="724"/>
    </location>
</feature>
<dbReference type="Proteomes" id="UP000266723">
    <property type="component" value="Unassembled WGS sequence"/>
</dbReference>